<dbReference type="Pfam" id="PF13280">
    <property type="entry name" value="WYL"/>
    <property type="match status" value="1"/>
</dbReference>
<dbReference type="Proteomes" id="UP000586095">
    <property type="component" value="Unassembled WGS sequence"/>
</dbReference>
<dbReference type="EMBL" id="JACCBD010000001">
    <property type="protein sequence ID" value="NYD26663.1"/>
    <property type="molecule type" value="Genomic_DNA"/>
</dbReference>
<organism evidence="3 4">
    <name type="scientific">Leucobacter aridicollis</name>
    <dbReference type="NCBI Taxonomy" id="283878"/>
    <lineage>
        <taxon>Bacteria</taxon>
        <taxon>Bacillati</taxon>
        <taxon>Actinomycetota</taxon>
        <taxon>Actinomycetes</taxon>
        <taxon>Micrococcales</taxon>
        <taxon>Microbacteriaceae</taxon>
        <taxon>Leucobacter</taxon>
    </lineage>
</organism>
<comment type="caution">
    <text evidence="3">The sequence shown here is derived from an EMBL/GenBank/DDBJ whole genome shotgun (WGS) entry which is preliminary data.</text>
</comment>
<dbReference type="PROSITE" id="PS52050">
    <property type="entry name" value="WYL"/>
    <property type="match status" value="1"/>
</dbReference>
<dbReference type="RefSeq" id="WP_185986809.1">
    <property type="nucleotide sequence ID" value="NZ_BAAALZ010000005.1"/>
</dbReference>
<dbReference type="PANTHER" id="PTHR34580:SF3">
    <property type="entry name" value="PROTEIN PAFB"/>
    <property type="match status" value="1"/>
</dbReference>
<evidence type="ECO:0000313" key="4">
    <source>
        <dbReference type="Proteomes" id="UP000586095"/>
    </source>
</evidence>
<dbReference type="GO" id="GO:0000502">
    <property type="term" value="C:proteasome complex"/>
    <property type="evidence" value="ECO:0007669"/>
    <property type="project" value="UniProtKB-KW"/>
</dbReference>
<reference evidence="3 4" key="1">
    <citation type="submission" date="2020-07" db="EMBL/GenBank/DDBJ databases">
        <title>Sequencing the genomes of 1000 actinobacteria strains.</title>
        <authorList>
            <person name="Klenk H.-P."/>
        </authorList>
    </citation>
    <scope>NUCLEOTIDE SEQUENCE [LARGE SCALE GENOMIC DNA]</scope>
    <source>
        <strain evidence="3 4">DSM 17380</strain>
    </source>
</reference>
<keyword evidence="3" id="KW-0647">Proteasome</keyword>
<gene>
    <name evidence="3" type="ORF">BJ960_001466</name>
</gene>
<accession>A0A852QWE6</accession>
<protein>
    <submittedName>
        <fullName evidence="3">Proteasome accessory factor B</fullName>
    </submittedName>
</protein>
<dbReference type="AlphaFoldDB" id="A0A852QWE6"/>
<evidence type="ECO:0000259" key="1">
    <source>
        <dbReference type="Pfam" id="PF13280"/>
    </source>
</evidence>
<evidence type="ECO:0000313" key="3">
    <source>
        <dbReference type="EMBL" id="NYD26663.1"/>
    </source>
</evidence>
<dbReference type="Pfam" id="PF25583">
    <property type="entry name" value="WCX"/>
    <property type="match status" value="1"/>
</dbReference>
<dbReference type="InterPro" id="IPR051534">
    <property type="entry name" value="CBASS_pafABC_assoc_protein"/>
</dbReference>
<name>A0A852QWE6_9MICO</name>
<dbReference type="InterPro" id="IPR057727">
    <property type="entry name" value="WCX_dom"/>
</dbReference>
<feature type="domain" description="WCX" evidence="2">
    <location>
        <begin position="258"/>
        <end position="328"/>
    </location>
</feature>
<keyword evidence="4" id="KW-1185">Reference proteome</keyword>
<evidence type="ECO:0000259" key="2">
    <source>
        <dbReference type="Pfam" id="PF25583"/>
    </source>
</evidence>
<feature type="domain" description="WYL" evidence="1">
    <location>
        <begin position="159"/>
        <end position="220"/>
    </location>
</feature>
<dbReference type="InterPro" id="IPR026881">
    <property type="entry name" value="WYL_dom"/>
</dbReference>
<dbReference type="PANTHER" id="PTHR34580">
    <property type="match status" value="1"/>
</dbReference>
<sequence>MARSKVPSEERVFSLVLALVASTSGLTKHELLSSVYGYSDRYREDAQRASLERQFERDKEQLRELGIPVEAVDSPGEPGNNQHTRYRISKAALQVPAGLTFTDRELMMLRMAVLAWREGSLTDDARRAAMKLESLGGGRDALSIGVNAGFGTAEPSAPALLAAVEAGQLVEFDYQLPDRDTPLTRRVYPLQLHRFEGRWHLIAFDAHRAATRVFLLARISGPVSVCLPADDDPDRPSAPAALIERAVSDMHELQLATRVTVRVRTHSRADARLARGAQVRSEDAGSRVLEFGTVDLHELAAIIASYGSDAVALEPPELRARAIDLLRAVDATHGGGASSPVTEPDGGSR</sequence>
<proteinExistence type="predicted"/>